<dbReference type="Proteomes" id="UP000789405">
    <property type="component" value="Unassembled WGS sequence"/>
</dbReference>
<dbReference type="EMBL" id="CAJVPY010002177">
    <property type="protein sequence ID" value="CAG8551051.1"/>
    <property type="molecule type" value="Genomic_DNA"/>
</dbReference>
<reference evidence="1" key="1">
    <citation type="submission" date="2021-06" db="EMBL/GenBank/DDBJ databases">
        <authorList>
            <person name="Kallberg Y."/>
            <person name="Tangrot J."/>
            <person name="Rosling A."/>
        </authorList>
    </citation>
    <scope>NUCLEOTIDE SEQUENCE</scope>
    <source>
        <strain evidence="1">MA453B</strain>
    </source>
</reference>
<evidence type="ECO:0000313" key="2">
    <source>
        <dbReference type="Proteomes" id="UP000789405"/>
    </source>
</evidence>
<sequence length="56" mass="6546">MKYEMNKSKIKVALTRQVEWFRDFGAKEEKSEAAKMLRQLKNIICPTEKLATGLRS</sequence>
<proteinExistence type="predicted"/>
<keyword evidence="2" id="KW-1185">Reference proteome</keyword>
<organism evidence="1 2">
    <name type="scientific">Dentiscutata erythropus</name>
    <dbReference type="NCBI Taxonomy" id="1348616"/>
    <lineage>
        <taxon>Eukaryota</taxon>
        <taxon>Fungi</taxon>
        <taxon>Fungi incertae sedis</taxon>
        <taxon>Mucoromycota</taxon>
        <taxon>Glomeromycotina</taxon>
        <taxon>Glomeromycetes</taxon>
        <taxon>Diversisporales</taxon>
        <taxon>Gigasporaceae</taxon>
        <taxon>Dentiscutata</taxon>
    </lineage>
</organism>
<gene>
    <name evidence="1" type="ORF">DERYTH_LOCUS5267</name>
</gene>
<name>A0A9N9B2E2_9GLOM</name>
<dbReference type="AlphaFoldDB" id="A0A9N9B2E2"/>
<protein>
    <submittedName>
        <fullName evidence="1">1868_t:CDS:1</fullName>
    </submittedName>
</protein>
<dbReference type="OrthoDB" id="2362571at2759"/>
<accession>A0A9N9B2E2</accession>
<evidence type="ECO:0000313" key="1">
    <source>
        <dbReference type="EMBL" id="CAG8551051.1"/>
    </source>
</evidence>
<comment type="caution">
    <text evidence="1">The sequence shown here is derived from an EMBL/GenBank/DDBJ whole genome shotgun (WGS) entry which is preliminary data.</text>
</comment>